<comment type="subcellular location">
    <subcellularLocation>
        <location evidence="2">Mitochondrion inner membrane</location>
        <topology evidence="2">Single-pass membrane protein</topology>
        <orientation evidence="2">Matrix side</orientation>
    </subcellularLocation>
</comment>
<dbReference type="EMBL" id="JADYXP020000014">
    <property type="protein sequence ID" value="KAL0110851.1"/>
    <property type="molecule type" value="Genomic_DNA"/>
</dbReference>
<keyword evidence="10" id="KW-1133">Transmembrane helix</keyword>
<sequence length="102" mass="11801">MGGHDAHHKAPYTIPSPDIYKVGDVPELKRVEEELAKRGLKNPWLRNDVWRYKTRQQPRFKSGFIALTRGMRIGIPAFLITIAVEKYFGIDYSHGHHGDEHH</sequence>
<evidence type="ECO:0000256" key="12">
    <source>
        <dbReference type="ARBA" id="ARBA00023136"/>
    </source>
</evidence>
<dbReference type="Pfam" id="PF08122">
    <property type="entry name" value="NDUF_B12"/>
    <property type="match status" value="1"/>
</dbReference>
<dbReference type="InterPro" id="IPR012576">
    <property type="entry name" value="NDUFB3"/>
</dbReference>
<evidence type="ECO:0000256" key="9">
    <source>
        <dbReference type="ARBA" id="ARBA00022982"/>
    </source>
</evidence>
<evidence type="ECO:0000256" key="2">
    <source>
        <dbReference type="ARBA" id="ARBA00004298"/>
    </source>
</evidence>
<dbReference type="PANTHER" id="PTHR15082:SF2">
    <property type="entry name" value="NADH DEHYDROGENASE [UBIQUINONE] 1 BETA SUBCOMPLEX SUBUNIT 3"/>
    <property type="match status" value="1"/>
</dbReference>
<gene>
    <name evidence="15" type="ORF">PUN28_014060</name>
</gene>
<evidence type="ECO:0000256" key="5">
    <source>
        <dbReference type="ARBA" id="ARBA00022448"/>
    </source>
</evidence>
<dbReference type="GO" id="GO:0022900">
    <property type="term" value="P:electron transport chain"/>
    <property type="evidence" value="ECO:0007669"/>
    <property type="project" value="InterPro"/>
</dbReference>
<evidence type="ECO:0000256" key="8">
    <source>
        <dbReference type="ARBA" id="ARBA00022792"/>
    </source>
</evidence>
<reference evidence="15 16" key="1">
    <citation type="submission" date="2023-03" db="EMBL/GenBank/DDBJ databases">
        <title>High recombination rates correlate with genetic variation in Cardiocondyla obscurior ants.</title>
        <authorList>
            <person name="Errbii M."/>
        </authorList>
    </citation>
    <scope>NUCLEOTIDE SEQUENCE [LARGE SCALE GENOMIC DNA]</scope>
    <source>
        <strain evidence="15">Alpha-2009</strain>
        <tissue evidence="15">Whole body</tissue>
    </source>
</reference>
<keyword evidence="16" id="KW-1185">Reference proteome</keyword>
<accession>A0AAW2F8J3</accession>
<dbReference type="AlphaFoldDB" id="A0AAW2F8J3"/>
<evidence type="ECO:0000256" key="13">
    <source>
        <dbReference type="ARBA" id="ARBA00030217"/>
    </source>
</evidence>
<evidence type="ECO:0000313" key="16">
    <source>
        <dbReference type="Proteomes" id="UP001430953"/>
    </source>
</evidence>
<protein>
    <recommendedName>
        <fullName evidence="4">NADH dehydrogenase [ubiquinone] 1 beta subcomplex subunit 3</fullName>
    </recommendedName>
    <alternativeName>
        <fullName evidence="13">Complex I-B12</fullName>
    </alternativeName>
    <alternativeName>
        <fullName evidence="14">NADH-ubiquinone oxidoreductase B12 subunit</fullName>
    </alternativeName>
</protein>
<name>A0AAW2F8J3_9HYME</name>
<keyword evidence="6" id="KW-0679">Respiratory chain</keyword>
<organism evidence="15 16">
    <name type="scientific">Cardiocondyla obscurior</name>
    <dbReference type="NCBI Taxonomy" id="286306"/>
    <lineage>
        <taxon>Eukaryota</taxon>
        <taxon>Metazoa</taxon>
        <taxon>Ecdysozoa</taxon>
        <taxon>Arthropoda</taxon>
        <taxon>Hexapoda</taxon>
        <taxon>Insecta</taxon>
        <taxon>Pterygota</taxon>
        <taxon>Neoptera</taxon>
        <taxon>Endopterygota</taxon>
        <taxon>Hymenoptera</taxon>
        <taxon>Apocrita</taxon>
        <taxon>Aculeata</taxon>
        <taxon>Formicoidea</taxon>
        <taxon>Formicidae</taxon>
        <taxon>Myrmicinae</taxon>
        <taxon>Cardiocondyla</taxon>
    </lineage>
</organism>
<evidence type="ECO:0000256" key="14">
    <source>
        <dbReference type="ARBA" id="ARBA00032688"/>
    </source>
</evidence>
<comment type="function">
    <text evidence="1">Accessory subunit of the mitochondrial membrane respiratory chain NADH dehydrogenase (Complex I), that is believed not to be involved in catalysis. Complex I functions in the transfer of electrons from NADH to the respiratory chain. The immediate electron acceptor for the enzyme is believed to be ubiquinone.</text>
</comment>
<keyword evidence="12" id="KW-0472">Membrane</keyword>
<evidence type="ECO:0000256" key="7">
    <source>
        <dbReference type="ARBA" id="ARBA00022692"/>
    </source>
</evidence>
<evidence type="ECO:0000256" key="4">
    <source>
        <dbReference type="ARBA" id="ARBA00018680"/>
    </source>
</evidence>
<evidence type="ECO:0000256" key="6">
    <source>
        <dbReference type="ARBA" id="ARBA00022660"/>
    </source>
</evidence>
<dbReference type="Proteomes" id="UP001430953">
    <property type="component" value="Unassembled WGS sequence"/>
</dbReference>
<evidence type="ECO:0000256" key="11">
    <source>
        <dbReference type="ARBA" id="ARBA00023128"/>
    </source>
</evidence>
<keyword evidence="7" id="KW-0812">Transmembrane</keyword>
<evidence type="ECO:0000313" key="15">
    <source>
        <dbReference type="EMBL" id="KAL0110851.1"/>
    </source>
</evidence>
<evidence type="ECO:0000256" key="1">
    <source>
        <dbReference type="ARBA" id="ARBA00003195"/>
    </source>
</evidence>
<dbReference type="GO" id="GO:0005743">
    <property type="term" value="C:mitochondrial inner membrane"/>
    <property type="evidence" value="ECO:0007669"/>
    <property type="project" value="UniProtKB-SubCell"/>
</dbReference>
<evidence type="ECO:0000256" key="3">
    <source>
        <dbReference type="ARBA" id="ARBA00005667"/>
    </source>
</evidence>
<dbReference type="GO" id="GO:0032981">
    <property type="term" value="P:mitochondrial respiratory chain complex I assembly"/>
    <property type="evidence" value="ECO:0007669"/>
    <property type="project" value="TreeGrafter"/>
</dbReference>
<keyword evidence="11" id="KW-0496">Mitochondrion</keyword>
<comment type="similarity">
    <text evidence="3">Belongs to the complex I NDUFB3 subunit family.</text>
</comment>
<dbReference type="PANTHER" id="PTHR15082">
    <property type="entry name" value="NADH-UBIQUINONE OXIDOREDUCTASE B12 SUBUNIT"/>
    <property type="match status" value="1"/>
</dbReference>
<evidence type="ECO:0000256" key="10">
    <source>
        <dbReference type="ARBA" id="ARBA00022989"/>
    </source>
</evidence>
<keyword evidence="9" id="KW-0249">Electron transport</keyword>
<keyword evidence="5" id="KW-0813">Transport</keyword>
<keyword evidence="8" id="KW-0999">Mitochondrion inner membrane</keyword>
<proteinExistence type="inferred from homology"/>
<comment type="caution">
    <text evidence="15">The sequence shown here is derived from an EMBL/GenBank/DDBJ whole genome shotgun (WGS) entry which is preliminary data.</text>
</comment>